<dbReference type="Proteomes" id="UP000634672">
    <property type="component" value="Unassembled WGS sequence"/>
</dbReference>
<proteinExistence type="predicted"/>
<keyword evidence="1" id="KW-0812">Transmembrane</keyword>
<comment type="caution">
    <text evidence="2">The sequence shown here is derived from an EMBL/GenBank/DDBJ whole genome shotgun (WGS) entry which is preliminary data.</text>
</comment>
<feature type="transmembrane region" description="Helical" evidence="1">
    <location>
        <begin position="309"/>
        <end position="328"/>
    </location>
</feature>
<reference evidence="2 3" key="1">
    <citation type="submission" date="2020-08" db="EMBL/GenBank/DDBJ databases">
        <title>Genome public.</title>
        <authorList>
            <person name="Liu C."/>
            <person name="Sun Q."/>
        </authorList>
    </citation>
    <scope>NUCLEOTIDE SEQUENCE [LARGE SCALE GENOMIC DNA]</scope>
    <source>
        <strain evidence="2 3">NSJ-66</strain>
    </source>
</reference>
<evidence type="ECO:0000256" key="1">
    <source>
        <dbReference type="SAM" id="Phobius"/>
    </source>
</evidence>
<feature type="transmembrane region" description="Helical" evidence="1">
    <location>
        <begin position="18"/>
        <end position="37"/>
    </location>
</feature>
<evidence type="ECO:0000313" key="3">
    <source>
        <dbReference type="Proteomes" id="UP000634672"/>
    </source>
</evidence>
<name>A0ABR7H032_9FIRM</name>
<organism evidence="2 3">
    <name type="scientific">Hungatella hominis</name>
    <dbReference type="NCBI Taxonomy" id="2763050"/>
    <lineage>
        <taxon>Bacteria</taxon>
        <taxon>Bacillati</taxon>
        <taxon>Bacillota</taxon>
        <taxon>Clostridia</taxon>
        <taxon>Lachnospirales</taxon>
        <taxon>Lachnospiraceae</taxon>
        <taxon>Hungatella</taxon>
    </lineage>
</organism>
<feature type="transmembrane region" description="Helical" evidence="1">
    <location>
        <begin position="280"/>
        <end position="302"/>
    </location>
</feature>
<gene>
    <name evidence="2" type="ORF">H8S75_01035</name>
</gene>
<feature type="transmembrane region" description="Helical" evidence="1">
    <location>
        <begin position="182"/>
        <end position="201"/>
    </location>
</feature>
<keyword evidence="3" id="KW-1185">Reference proteome</keyword>
<evidence type="ECO:0000313" key="2">
    <source>
        <dbReference type="EMBL" id="MBC5706538.1"/>
    </source>
</evidence>
<sequence>MVKLIGYEIKKCFLKKSILLLLMAFTLVNLVSIYGTYRDDSNFDEFPRWKELYPAFYRQFKGEMTEEKISSLLSLYRPVEARIDDRTASTAMDDPDTYTGNIYSDYYFLNWNFVKPMEYLYTYQMQASEITRSARSNLLFYSDVGNDYEYRKNQIIAGLYENRNVREFEFTGLYHSFVHYDFSILLVLLLSLYALAGVFVSEKESGMEYLLLTTRQGGRRTTMAKLIASTLFVSVVSLWFILTDFFGFAAIYGTFDGGSLPVYALENFEQSAVGMPLAEYAVVSTAVKILGAVIAGLIFLFLSRFFRSALFPHVLGLLAIFALAWFFGRYSASSHLILKICNPFTLLQCRTVFRVTEFVNFFGIPVLTYQVTLLIGAVWCALLMLAISVFAGKNAAGKSGWLGNGGRLGKGSGVPWNFLHLN</sequence>
<dbReference type="RefSeq" id="WP_187018632.1">
    <property type="nucleotide sequence ID" value="NZ_JACOPB010000001.1"/>
</dbReference>
<feature type="transmembrane region" description="Helical" evidence="1">
    <location>
        <begin position="222"/>
        <end position="242"/>
    </location>
</feature>
<dbReference type="EMBL" id="JACOPB010000001">
    <property type="protein sequence ID" value="MBC5706538.1"/>
    <property type="molecule type" value="Genomic_DNA"/>
</dbReference>
<accession>A0ABR7H032</accession>
<keyword evidence="1" id="KW-1133">Transmembrane helix</keyword>
<feature type="transmembrane region" description="Helical" evidence="1">
    <location>
        <begin position="367"/>
        <end position="391"/>
    </location>
</feature>
<protein>
    <submittedName>
        <fullName evidence="2">ABC transporter permease</fullName>
    </submittedName>
</protein>
<keyword evidence="1" id="KW-0472">Membrane</keyword>